<keyword evidence="1" id="KW-0812">Transmembrane</keyword>
<accession>A0ABW8PU94</accession>
<dbReference type="Pfam" id="PF17113">
    <property type="entry name" value="AmpE"/>
    <property type="match status" value="1"/>
</dbReference>
<feature type="transmembrane region" description="Helical" evidence="1">
    <location>
        <begin position="70"/>
        <end position="88"/>
    </location>
</feature>
<reference evidence="2 3" key="1">
    <citation type="submission" date="2024-02" db="EMBL/GenBank/DDBJ databases">
        <title>Marinospirillum sp. MEB 164 isolated from Lonar lake sediment.</title>
        <authorList>
            <person name="Joshi A."/>
            <person name="Thite S."/>
        </authorList>
    </citation>
    <scope>NUCLEOTIDE SEQUENCE [LARGE SCALE GENOMIC DNA]</scope>
    <source>
        <strain evidence="2 3">MEB164</strain>
    </source>
</reference>
<dbReference type="PANTHER" id="PTHR38684:SF1">
    <property type="entry name" value="PROTEIN AMPE"/>
    <property type="match status" value="1"/>
</dbReference>
<dbReference type="Proteomes" id="UP001621714">
    <property type="component" value="Unassembled WGS sequence"/>
</dbReference>
<dbReference type="EMBL" id="JBANFI010000001">
    <property type="protein sequence ID" value="MFK7159848.1"/>
    <property type="molecule type" value="Genomic_DNA"/>
</dbReference>
<keyword evidence="1" id="KW-0472">Membrane</keyword>
<dbReference type="InterPro" id="IPR031347">
    <property type="entry name" value="AmpE"/>
</dbReference>
<protein>
    <submittedName>
        <fullName evidence="2">Regulatory signaling modulator protein AmpE</fullName>
    </submittedName>
</protein>
<feature type="transmembrane region" description="Helical" evidence="1">
    <location>
        <begin position="148"/>
        <end position="168"/>
    </location>
</feature>
<organism evidence="2 3">
    <name type="scientific">Marinospirillum alkalitolerans</name>
    <dbReference type="NCBI Taxonomy" id="3123374"/>
    <lineage>
        <taxon>Bacteria</taxon>
        <taxon>Pseudomonadati</taxon>
        <taxon>Pseudomonadota</taxon>
        <taxon>Gammaproteobacteria</taxon>
        <taxon>Oceanospirillales</taxon>
        <taxon>Oceanospirillaceae</taxon>
        <taxon>Marinospirillum</taxon>
    </lineage>
</organism>
<keyword evidence="3" id="KW-1185">Reference proteome</keyword>
<sequence>MKFFALLVVLLLQKLPNQGVHHGLDRAYRAFHRWSAQIWKSHLGATAPFLTAVIFWLLTIWLVLWWLDGWLAGVPALLVNLAVLYYALGRRNEQKWIQRYMIAWRQGDHQAAYYYAEELLERPCNEESATQVHAQVLAKLTYLAFDRLFMVIFWFLLLGPLGALLVRLSERALYHARQAYQDVDPAIEHFHFLLEWPASRLLGLTFALAGRPLLGLRQWSRDLFKVQLESETFLNRQLITACGHLSEAAACYQQRPEMMTPEADQELALLKEQLWRALIIWVAVFALSVILWS</sequence>
<evidence type="ECO:0000313" key="2">
    <source>
        <dbReference type="EMBL" id="MFK7159848.1"/>
    </source>
</evidence>
<dbReference type="InterPro" id="IPR052966">
    <property type="entry name" value="Beta-lactamase_Reg"/>
</dbReference>
<evidence type="ECO:0000313" key="3">
    <source>
        <dbReference type="Proteomes" id="UP001621714"/>
    </source>
</evidence>
<name>A0ABW8PU94_9GAMM</name>
<comment type="caution">
    <text evidence="2">The sequence shown here is derived from an EMBL/GenBank/DDBJ whole genome shotgun (WGS) entry which is preliminary data.</text>
</comment>
<feature type="transmembrane region" description="Helical" evidence="1">
    <location>
        <begin position="274"/>
        <end position="292"/>
    </location>
</feature>
<keyword evidence="1" id="KW-1133">Transmembrane helix</keyword>
<gene>
    <name evidence="2" type="primary">ampE</name>
    <name evidence="2" type="ORF">V6U78_02195</name>
</gene>
<evidence type="ECO:0000256" key="1">
    <source>
        <dbReference type="SAM" id="Phobius"/>
    </source>
</evidence>
<dbReference type="PANTHER" id="PTHR38684">
    <property type="entry name" value="PROTEIN AMPE"/>
    <property type="match status" value="1"/>
</dbReference>
<feature type="transmembrane region" description="Helical" evidence="1">
    <location>
        <begin position="41"/>
        <end position="63"/>
    </location>
</feature>
<dbReference type="RefSeq" id="WP_405336735.1">
    <property type="nucleotide sequence ID" value="NZ_JBANFI010000001.1"/>
</dbReference>
<proteinExistence type="predicted"/>